<dbReference type="PIRSF" id="PIRSF000521">
    <property type="entry name" value="Transaminase_4ab_Lys_Orn"/>
    <property type="match status" value="1"/>
</dbReference>
<evidence type="ECO:0000256" key="3">
    <source>
        <dbReference type="RuleBase" id="RU003560"/>
    </source>
</evidence>
<dbReference type="PANTHER" id="PTHR43094:SF1">
    <property type="entry name" value="AMINOTRANSFERASE CLASS-III"/>
    <property type="match status" value="1"/>
</dbReference>
<dbReference type="GO" id="GO:0008483">
    <property type="term" value="F:transaminase activity"/>
    <property type="evidence" value="ECO:0007669"/>
    <property type="project" value="UniProtKB-KW"/>
</dbReference>
<dbReference type="InterPro" id="IPR015422">
    <property type="entry name" value="PyrdxlP-dep_Trfase_small"/>
</dbReference>
<dbReference type="PROSITE" id="PS00600">
    <property type="entry name" value="AA_TRANSFER_CLASS_3"/>
    <property type="match status" value="1"/>
</dbReference>
<dbReference type="Proteomes" id="UP001596337">
    <property type="component" value="Unassembled WGS sequence"/>
</dbReference>
<accession>A0ABW2C8A3</accession>
<keyword evidence="4" id="KW-0032">Aminotransferase</keyword>
<comment type="similarity">
    <text evidence="1 3">Belongs to the class-III pyridoxal-phosphate-dependent aminotransferase family.</text>
</comment>
<dbReference type="PANTHER" id="PTHR43094">
    <property type="entry name" value="AMINOTRANSFERASE"/>
    <property type="match status" value="1"/>
</dbReference>
<dbReference type="InterPro" id="IPR005814">
    <property type="entry name" value="Aminotrans_3"/>
</dbReference>
<evidence type="ECO:0000256" key="1">
    <source>
        <dbReference type="ARBA" id="ARBA00008954"/>
    </source>
</evidence>
<dbReference type="EMBL" id="JBHSXX010000001">
    <property type="protein sequence ID" value="MFC6870737.1"/>
    <property type="molecule type" value="Genomic_DNA"/>
</dbReference>
<dbReference type="Gene3D" id="3.90.1150.10">
    <property type="entry name" value="Aspartate Aminotransferase, domain 1"/>
    <property type="match status" value="1"/>
</dbReference>
<dbReference type="InterPro" id="IPR049704">
    <property type="entry name" value="Aminotrans_3_PPA_site"/>
</dbReference>
<name>A0ABW2C8A3_9PSEU</name>
<gene>
    <name evidence="4" type="ORF">ACFQGD_26760</name>
</gene>
<keyword evidence="4" id="KW-0808">Transferase</keyword>
<dbReference type="SUPFAM" id="SSF53383">
    <property type="entry name" value="PLP-dependent transferases"/>
    <property type="match status" value="1"/>
</dbReference>
<evidence type="ECO:0000313" key="4">
    <source>
        <dbReference type="EMBL" id="MFC6870737.1"/>
    </source>
</evidence>
<dbReference type="RefSeq" id="WP_345405188.1">
    <property type="nucleotide sequence ID" value="NZ_BAABLA010000119.1"/>
</dbReference>
<evidence type="ECO:0000313" key="5">
    <source>
        <dbReference type="Proteomes" id="UP001596337"/>
    </source>
</evidence>
<dbReference type="InterPro" id="IPR015424">
    <property type="entry name" value="PyrdxlP-dep_Trfase"/>
</dbReference>
<organism evidence="4 5">
    <name type="scientific">Haloechinothrix salitolerans</name>
    <dbReference type="NCBI Taxonomy" id="926830"/>
    <lineage>
        <taxon>Bacteria</taxon>
        <taxon>Bacillati</taxon>
        <taxon>Actinomycetota</taxon>
        <taxon>Actinomycetes</taxon>
        <taxon>Pseudonocardiales</taxon>
        <taxon>Pseudonocardiaceae</taxon>
        <taxon>Haloechinothrix</taxon>
    </lineage>
</organism>
<keyword evidence="5" id="KW-1185">Reference proteome</keyword>
<sequence length="458" mass="50175">MSTATPAPAASTSSSTEALHQLDRQRIVHPYLPASTTERVVMTRGKASSLWDTDGREYLDATGGLWLAQVGHGRDELADVAASQMRELEYFTSFWEFSNQPAIELADRLVRLAPDEISKVYFTSGGSEGIEAALKMSRYHHYRRGKEEKTWILARERAYHGIAYGGGTASGFGMYHDGFGPMLPHVEHLTPPWPYRRDLFDGQDCTDFCIAELERTIERIGADNIAAMIGEPIMGVAGMVVPPDDYWPRVREVLRRNDILLILDEVVTAYGRIGSWFAAEHFNVDPDIIVTAKGITSGYFPLGAVLMSEDVAESLEADSGFPMGYTYNGHPTGCAVALANLHIIEHERLLARASEIGGYLLDKLSDELADLPRVGEVRGVGMMLGIELVADRDSREPLPNPQAVADAVRREHGVIVRDSAQGLVLSPALTLTRDEADRISAAIRAVLTTTHPDGTIGS</sequence>
<dbReference type="Pfam" id="PF00202">
    <property type="entry name" value="Aminotran_3"/>
    <property type="match status" value="1"/>
</dbReference>
<comment type="caution">
    <text evidence="4">The sequence shown here is derived from an EMBL/GenBank/DDBJ whole genome shotgun (WGS) entry which is preliminary data.</text>
</comment>
<keyword evidence="2 3" id="KW-0663">Pyridoxal phosphate</keyword>
<protein>
    <submittedName>
        <fullName evidence="4">Aspartate aminotransferase family protein</fullName>
    </submittedName>
</protein>
<dbReference type="InterPro" id="IPR015421">
    <property type="entry name" value="PyrdxlP-dep_Trfase_major"/>
</dbReference>
<dbReference type="CDD" id="cd00610">
    <property type="entry name" value="OAT_like"/>
    <property type="match status" value="1"/>
</dbReference>
<evidence type="ECO:0000256" key="2">
    <source>
        <dbReference type="ARBA" id="ARBA00022898"/>
    </source>
</evidence>
<proteinExistence type="inferred from homology"/>
<dbReference type="Gene3D" id="3.40.640.10">
    <property type="entry name" value="Type I PLP-dependent aspartate aminotransferase-like (Major domain)"/>
    <property type="match status" value="1"/>
</dbReference>
<reference evidence="5" key="1">
    <citation type="journal article" date="2019" name="Int. J. Syst. Evol. Microbiol.">
        <title>The Global Catalogue of Microorganisms (GCM) 10K type strain sequencing project: providing services to taxonomists for standard genome sequencing and annotation.</title>
        <authorList>
            <consortium name="The Broad Institute Genomics Platform"/>
            <consortium name="The Broad Institute Genome Sequencing Center for Infectious Disease"/>
            <person name="Wu L."/>
            <person name="Ma J."/>
        </authorList>
    </citation>
    <scope>NUCLEOTIDE SEQUENCE [LARGE SCALE GENOMIC DNA]</scope>
    <source>
        <strain evidence="5">KCTC 32255</strain>
    </source>
</reference>